<dbReference type="InterPro" id="IPR050534">
    <property type="entry name" value="Coronavir_polyprotein_1ab"/>
</dbReference>
<gene>
    <name evidence="8" type="ORF">AWC01_06520</name>
    <name evidence="7" type="ORF">MDOR_27900</name>
</gene>
<dbReference type="SUPFAM" id="SSF53098">
    <property type="entry name" value="Ribonuclease H-like"/>
    <property type="match status" value="1"/>
</dbReference>
<evidence type="ECO:0000256" key="3">
    <source>
        <dbReference type="ARBA" id="ARBA00022806"/>
    </source>
</evidence>
<dbReference type="PANTHER" id="PTHR43788:SF8">
    <property type="entry name" value="DNA-BINDING PROTEIN SMUBP-2"/>
    <property type="match status" value="1"/>
</dbReference>
<dbReference type="InterPro" id="IPR019993">
    <property type="entry name" value="RecB_nuclease_TM0106_put"/>
</dbReference>
<evidence type="ECO:0000313" key="8">
    <source>
        <dbReference type="EMBL" id="ORV43153.1"/>
    </source>
</evidence>
<evidence type="ECO:0000256" key="1">
    <source>
        <dbReference type="ARBA" id="ARBA00022741"/>
    </source>
</evidence>
<dbReference type="RefSeq" id="WP_085189204.1">
    <property type="nucleotide sequence ID" value="NZ_AP022605.1"/>
</dbReference>
<dbReference type="Pfam" id="PF13087">
    <property type="entry name" value="AAA_12"/>
    <property type="match status" value="1"/>
</dbReference>
<dbReference type="InterPro" id="IPR012337">
    <property type="entry name" value="RNaseH-like_sf"/>
</dbReference>
<evidence type="ECO:0000256" key="4">
    <source>
        <dbReference type="ARBA" id="ARBA00022840"/>
    </source>
</evidence>
<dbReference type="Pfam" id="PF13604">
    <property type="entry name" value="AAA_30"/>
    <property type="match status" value="1"/>
</dbReference>
<keyword evidence="9" id="KW-1185">Reference proteome</keyword>
<reference evidence="8 9" key="1">
    <citation type="submission" date="2016-01" db="EMBL/GenBank/DDBJ databases">
        <title>The new phylogeny of the genus Mycobacterium.</title>
        <authorList>
            <person name="Tarcisio F."/>
            <person name="Conor M."/>
            <person name="Antonella G."/>
            <person name="Elisabetta G."/>
            <person name="Giulia F.S."/>
            <person name="Sara T."/>
            <person name="Anna F."/>
            <person name="Clotilde B."/>
            <person name="Roberto B."/>
            <person name="Veronica D.S."/>
            <person name="Fabio R."/>
            <person name="Monica P."/>
            <person name="Olivier J."/>
            <person name="Enrico T."/>
            <person name="Nicola S."/>
        </authorList>
    </citation>
    <scope>NUCLEOTIDE SEQUENCE [LARGE SCALE GENOMIC DNA]</scope>
    <source>
        <strain evidence="8 9">DSM 44339</strain>
    </source>
</reference>
<evidence type="ECO:0000313" key="9">
    <source>
        <dbReference type="Proteomes" id="UP000193564"/>
    </source>
</evidence>
<dbReference type="OrthoDB" id="9757917at2"/>
<dbReference type="InterPro" id="IPR047187">
    <property type="entry name" value="SF1_C_Upf1"/>
</dbReference>
<dbReference type="InterPro" id="IPR041679">
    <property type="entry name" value="DNA2/NAM7-like_C"/>
</dbReference>
<evidence type="ECO:0000313" key="7">
    <source>
        <dbReference type="EMBL" id="BBZ08621.1"/>
    </source>
</evidence>
<evidence type="ECO:0000256" key="2">
    <source>
        <dbReference type="ARBA" id="ARBA00022801"/>
    </source>
</evidence>
<dbReference type="STRING" id="126673.AWC01_06520"/>
<keyword evidence="1" id="KW-0547">Nucleotide-binding</keyword>
<dbReference type="CDD" id="cd18808">
    <property type="entry name" value="SF1_C_Upf1"/>
    <property type="match status" value="1"/>
</dbReference>
<dbReference type="CDD" id="cd17934">
    <property type="entry name" value="DEXXQc_Upf1-like"/>
    <property type="match status" value="1"/>
</dbReference>
<accession>A0A1X1TF21</accession>
<keyword evidence="4" id="KW-0067">ATP-binding</keyword>
<dbReference type="KEGG" id="mdr:MDOR_27900"/>
<organism evidence="8 9">
    <name type="scientific">Mycolicibacterium doricum</name>
    <dbReference type="NCBI Taxonomy" id="126673"/>
    <lineage>
        <taxon>Bacteria</taxon>
        <taxon>Bacillati</taxon>
        <taxon>Actinomycetota</taxon>
        <taxon>Actinomycetes</taxon>
        <taxon>Mycobacteriales</taxon>
        <taxon>Mycobacteriaceae</taxon>
        <taxon>Mycolicibacterium</taxon>
    </lineage>
</organism>
<dbReference type="GO" id="GO:0005524">
    <property type="term" value="F:ATP binding"/>
    <property type="evidence" value="ECO:0007669"/>
    <property type="project" value="UniProtKB-KW"/>
</dbReference>
<reference evidence="7 10" key="2">
    <citation type="journal article" date="2019" name="Emerg. Microbes Infect.">
        <title>Comprehensive subspecies identification of 175 nontuberculous mycobacteria species based on 7547 genomic profiles.</title>
        <authorList>
            <person name="Matsumoto Y."/>
            <person name="Kinjo T."/>
            <person name="Motooka D."/>
            <person name="Nabeya D."/>
            <person name="Jung N."/>
            <person name="Uechi K."/>
            <person name="Horii T."/>
            <person name="Iida T."/>
            <person name="Fujita J."/>
            <person name="Nakamura S."/>
        </authorList>
    </citation>
    <scope>NUCLEOTIDE SEQUENCE [LARGE SCALE GENOMIC DNA]</scope>
    <source>
        <strain evidence="7 10">JCM 12405</strain>
    </source>
</reference>
<dbReference type="Gene3D" id="3.40.50.300">
    <property type="entry name" value="P-loop containing nucleotide triphosphate hydrolases"/>
    <property type="match status" value="2"/>
</dbReference>
<evidence type="ECO:0000313" key="10">
    <source>
        <dbReference type="Proteomes" id="UP000467201"/>
    </source>
</evidence>
<feature type="domain" description="DNA2/NAM7 helicase-like C-terminal" evidence="5">
    <location>
        <begin position="944"/>
        <end position="1117"/>
    </location>
</feature>
<protein>
    <submittedName>
        <fullName evidence="7">ATPase</fullName>
    </submittedName>
    <submittedName>
        <fullName evidence="8">Nuclease</fullName>
    </submittedName>
</protein>
<dbReference type="AlphaFoldDB" id="A0A1X1TF21"/>
<dbReference type="Proteomes" id="UP000467201">
    <property type="component" value="Chromosome"/>
</dbReference>
<feature type="domain" description="YprB ribonuclease H-like" evidence="6">
    <location>
        <begin position="321"/>
        <end position="509"/>
    </location>
</feature>
<evidence type="ECO:0000259" key="5">
    <source>
        <dbReference type="Pfam" id="PF13087"/>
    </source>
</evidence>
<dbReference type="GO" id="GO:0043139">
    <property type="term" value="F:5'-3' DNA helicase activity"/>
    <property type="evidence" value="ECO:0007669"/>
    <property type="project" value="TreeGrafter"/>
</dbReference>
<dbReference type="Proteomes" id="UP000193564">
    <property type="component" value="Unassembled WGS sequence"/>
</dbReference>
<dbReference type="InterPro" id="IPR038720">
    <property type="entry name" value="YprB_RNase_H-like_dom"/>
</dbReference>
<proteinExistence type="predicted"/>
<dbReference type="SUPFAM" id="SSF52540">
    <property type="entry name" value="P-loop containing nucleoside triphosphate hydrolases"/>
    <property type="match status" value="1"/>
</dbReference>
<dbReference type="PANTHER" id="PTHR43788">
    <property type="entry name" value="DNA2/NAM7 HELICASE FAMILY MEMBER"/>
    <property type="match status" value="1"/>
</dbReference>
<sequence>MFVESVGAHDEATSSRVIYSASDLAAAARCEYALLRSFDARLGWGPKAAADDGLLARTADLGEHHEKRHLEELRADGDNNVTVIGRPPYTVAGLTAAAEATTRAVARRAPVIYQAAMFDGRFAGFADFLVLAGDRYLLRDTKLARSVKVAALLQLAAYAETLTAVGVPVADEVELVLGDGATARYALAELLPVYRLRRAALQRLLDDHLAGGAPVRWEDEDVRACFRCPECSIQVRSRDDPLLVAGMRVSQRARFLDAGVTTVAALAGHRGPVPELSARTVAALSAQARLQIAPRVDGKPPYEVTDPQPLMLLPEPDRGDLFFDFEGDPLWTDDGHEWGLEYLFGVLDTADGFHPLWAHDRPQERRALEDFLEFVRKRRKRHPNMHIYHYAAYEKTALLRLAGRYGIGEDAVDDLLRSGVLVDLYPLVRKTFRVGTQNYSLKSLEPLYMGGQLRTGDVTTAAASITEYARYCELRAEGRDEDAAVVLKDIEDYNRYDCTSTRRLRDWLVCRAVDCEVPPRGPQPVRAELKPEPEPVDALDRALCRYAGDELQRRSPEQSAVAMVAAARGYHRREDKPFWWSHFDRLNNPVDEWADSTDVFLVDADGAKVDTDWHTPPRARKPQRRVRLTGAMAAGRLSREMYALYEPPAPAGLGDDPDRRAAGSATVVEYDDADAPTEVVIVERTPKDGGVFDQLPFALAPGPPIRTTALRDSIEATAAEVAERLPRLPATAVTDILLRRPPRTRSGAPLPTGPDTPGTITAALLDLDSSYLAVHGPPGTGKTFTAAAVIATLVNTHRWRIGVVAQSHAVVENLLRGVIAAGVASARVAKKRGHGDDACWTVLDEAEFPAFCADNDGCVVGGTAWDFANGNRIPRGCLDLLVIEEAGQFCLANTIAVAPAAANLLLLGDPQQLPQVSAGTHPEPVDSSALGWLVDGAHTLPAERGYFLDVSYRMHPQVCAAVSRLSYDGRLQSFDAVTAARTLEGWSPGVHEVAVPHDGNATESPEEADAIVARIRPLLNALWTDENGTRPLTEDDVMVVTPYNAQVVLLRQRLGAAGLAGVRVGTVDKFQGQQAPVVFVSMVASSIDDVPRGISFLLNRNRLNVAISRAKYAAVIVRSEALTEYLPSTPKGLVELGAFLSLTTVAGQSPREWRPRGGSVVALSHWR</sequence>
<name>A0A1X1TF21_9MYCO</name>
<dbReference type="EMBL" id="LQOS01000019">
    <property type="protein sequence ID" value="ORV43153.1"/>
    <property type="molecule type" value="Genomic_DNA"/>
</dbReference>
<keyword evidence="2" id="KW-0378">Hydrolase</keyword>
<dbReference type="InterPro" id="IPR027417">
    <property type="entry name" value="P-loop_NTPase"/>
</dbReference>
<keyword evidence="3" id="KW-0347">Helicase</keyword>
<dbReference type="EMBL" id="AP022605">
    <property type="protein sequence ID" value="BBZ08621.1"/>
    <property type="molecule type" value="Genomic_DNA"/>
</dbReference>
<dbReference type="NCBIfam" id="TIGR03491">
    <property type="entry name" value="TM0106 family RecB-like putative nuclease"/>
    <property type="match status" value="1"/>
</dbReference>
<reference evidence="7" key="3">
    <citation type="submission" date="2020-02" db="EMBL/GenBank/DDBJ databases">
        <authorList>
            <person name="Matsumoto Y."/>
            <person name="Motooka D."/>
            <person name="Nakamura S."/>
        </authorList>
    </citation>
    <scope>NUCLEOTIDE SEQUENCE</scope>
    <source>
        <strain evidence="7">JCM 12405</strain>
    </source>
</reference>
<dbReference type="GO" id="GO:0016787">
    <property type="term" value="F:hydrolase activity"/>
    <property type="evidence" value="ECO:0007669"/>
    <property type="project" value="UniProtKB-KW"/>
</dbReference>
<evidence type="ECO:0000259" key="6">
    <source>
        <dbReference type="Pfam" id="PF13482"/>
    </source>
</evidence>
<dbReference type="Pfam" id="PF13482">
    <property type="entry name" value="RNase_H_2"/>
    <property type="match status" value="1"/>
</dbReference>